<dbReference type="RefSeq" id="WP_301637434.1">
    <property type="nucleotide sequence ID" value="NZ_JADYTN010000003.1"/>
</dbReference>
<evidence type="ECO:0000256" key="1">
    <source>
        <dbReference type="SAM" id="Phobius"/>
    </source>
</evidence>
<proteinExistence type="predicted"/>
<name>A0ABS9CCU3_9BACT</name>
<keyword evidence="1" id="KW-1133">Transmembrane helix</keyword>
<feature type="transmembrane region" description="Helical" evidence="1">
    <location>
        <begin position="12"/>
        <end position="33"/>
    </location>
</feature>
<protein>
    <submittedName>
        <fullName evidence="2">Uncharacterized protein</fullName>
    </submittedName>
</protein>
<sequence length="127" mass="14154">MTNIGDYLLAEVILWFIYATIIIVAIVMVWSVVRSLRNRTDSIAESNRVPRRKIAYGVAITTLLFLTIACLAGSSTPIIINGISYTDRFWLKTTDGLITVSLIMMVVAACFVAYGLSGINRRIHQKK</sequence>
<dbReference type="Proteomes" id="UP001200470">
    <property type="component" value="Unassembled WGS sequence"/>
</dbReference>
<feature type="transmembrane region" description="Helical" evidence="1">
    <location>
        <begin position="96"/>
        <end position="117"/>
    </location>
</feature>
<evidence type="ECO:0000313" key="2">
    <source>
        <dbReference type="EMBL" id="MCF2562928.1"/>
    </source>
</evidence>
<evidence type="ECO:0000313" key="3">
    <source>
        <dbReference type="Proteomes" id="UP001200470"/>
    </source>
</evidence>
<keyword evidence="1" id="KW-0472">Membrane</keyword>
<keyword evidence="3" id="KW-1185">Reference proteome</keyword>
<gene>
    <name evidence="2" type="ORF">I6E12_02190</name>
</gene>
<feature type="transmembrane region" description="Helical" evidence="1">
    <location>
        <begin position="54"/>
        <end position="76"/>
    </location>
</feature>
<accession>A0ABS9CCU3</accession>
<organism evidence="2 3">
    <name type="scientific">Xylanibacter brevis</name>
    <dbReference type="NCBI Taxonomy" id="83231"/>
    <lineage>
        <taxon>Bacteria</taxon>
        <taxon>Pseudomonadati</taxon>
        <taxon>Bacteroidota</taxon>
        <taxon>Bacteroidia</taxon>
        <taxon>Bacteroidales</taxon>
        <taxon>Prevotellaceae</taxon>
        <taxon>Xylanibacter</taxon>
    </lineage>
</organism>
<keyword evidence="1" id="KW-0812">Transmembrane</keyword>
<reference evidence="2 3" key="1">
    <citation type="submission" date="2020-12" db="EMBL/GenBank/DDBJ databases">
        <title>Whole genome sequences of gut porcine anaerobes.</title>
        <authorList>
            <person name="Kubasova T."/>
            <person name="Jahodarova E."/>
            <person name="Rychlik I."/>
        </authorList>
    </citation>
    <scope>NUCLEOTIDE SEQUENCE [LARGE SCALE GENOMIC DNA]</scope>
    <source>
        <strain evidence="2 3">An925</strain>
    </source>
</reference>
<comment type="caution">
    <text evidence="2">The sequence shown here is derived from an EMBL/GenBank/DDBJ whole genome shotgun (WGS) entry which is preliminary data.</text>
</comment>
<dbReference type="EMBL" id="JADYTN010000003">
    <property type="protein sequence ID" value="MCF2562928.1"/>
    <property type="molecule type" value="Genomic_DNA"/>
</dbReference>